<dbReference type="HAMAP" id="MF_00607">
    <property type="entry name" value="16SrRNA_methyltr_A"/>
    <property type="match status" value="1"/>
</dbReference>
<feature type="domain" description="Ribosomal RNA adenine methylase transferase N-terminal" evidence="9">
    <location>
        <begin position="32"/>
        <end position="201"/>
    </location>
</feature>
<evidence type="ECO:0000256" key="1">
    <source>
        <dbReference type="ARBA" id="ARBA00022490"/>
    </source>
</evidence>
<dbReference type="PROSITE" id="PS01131">
    <property type="entry name" value="RRNA_A_DIMETH"/>
    <property type="match status" value="1"/>
</dbReference>
<evidence type="ECO:0000256" key="8">
    <source>
        <dbReference type="PROSITE-ProRule" id="PRU01026"/>
    </source>
</evidence>
<dbReference type="Gene3D" id="1.10.8.100">
    <property type="entry name" value="Ribosomal RNA adenine dimethylase-like, domain 2"/>
    <property type="match status" value="1"/>
</dbReference>
<dbReference type="CDD" id="cd02440">
    <property type="entry name" value="AdoMet_MTases"/>
    <property type="match status" value="1"/>
</dbReference>
<dbReference type="EMBL" id="MHIM01000030">
    <property type="protein sequence ID" value="OGY51844.1"/>
    <property type="molecule type" value="Genomic_DNA"/>
</dbReference>
<dbReference type="PANTHER" id="PTHR11727:SF7">
    <property type="entry name" value="DIMETHYLADENOSINE TRANSFERASE-RELATED"/>
    <property type="match status" value="1"/>
</dbReference>
<dbReference type="NCBIfam" id="TIGR00755">
    <property type="entry name" value="ksgA"/>
    <property type="match status" value="1"/>
</dbReference>
<comment type="catalytic activity">
    <reaction evidence="7">
        <text>adenosine(1518)/adenosine(1519) in 16S rRNA + 4 S-adenosyl-L-methionine = N(6)-dimethyladenosine(1518)/N(6)-dimethyladenosine(1519) in 16S rRNA + 4 S-adenosyl-L-homocysteine + 4 H(+)</text>
        <dbReference type="Rhea" id="RHEA:19609"/>
        <dbReference type="Rhea" id="RHEA-COMP:10232"/>
        <dbReference type="Rhea" id="RHEA-COMP:10233"/>
        <dbReference type="ChEBI" id="CHEBI:15378"/>
        <dbReference type="ChEBI" id="CHEBI:57856"/>
        <dbReference type="ChEBI" id="CHEBI:59789"/>
        <dbReference type="ChEBI" id="CHEBI:74411"/>
        <dbReference type="ChEBI" id="CHEBI:74493"/>
        <dbReference type="EC" id="2.1.1.182"/>
    </reaction>
</comment>
<dbReference type="AlphaFoldDB" id="A0A1G1YHV8"/>
<evidence type="ECO:0000256" key="7">
    <source>
        <dbReference type="HAMAP-Rule" id="MF_00607"/>
    </source>
</evidence>
<evidence type="ECO:0000256" key="2">
    <source>
        <dbReference type="ARBA" id="ARBA00022552"/>
    </source>
</evidence>
<dbReference type="PROSITE" id="PS51689">
    <property type="entry name" value="SAM_RNA_A_N6_MT"/>
    <property type="match status" value="1"/>
</dbReference>
<proteinExistence type="inferred from homology"/>
<feature type="binding site" evidence="7 8">
    <location>
        <position position="98"/>
    </location>
    <ligand>
        <name>S-adenosyl-L-methionine</name>
        <dbReference type="ChEBI" id="CHEBI:59789"/>
    </ligand>
</feature>
<gene>
    <name evidence="7" type="primary">rsmA</name>
    <name evidence="7" type="synonym">ksgA</name>
    <name evidence="10" type="ORF">A3A02_03650</name>
</gene>
<feature type="binding site" evidence="7 8">
    <location>
        <position position="118"/>
    </location>
    <ligand>
        <name>S-adenosyl-L-methionine</name>
        <dbReference type="ChEBI" id="CHEBI:59789"/>
    </ligand>
</feature>
<keyword evidence="3 7" id="KW-0489">Methyltransferase</keyword>
<dbReference type="Proteomes" id="UP000177376">
    <property type="component" value="Unassembled WGS sequence"/>
</dbReference>
<dbReference type="InterPro" id="IPR001737">
    <property type="entry name" value="KsgA/Erm"/>
</dbReference>
<comment type="caution">
    <text evidence="10">The sequence shown here is derived from an EMBL/GenBank/DDBJ whole genome shotgun (WGS) entry which is preliminary data.</text>
</comment>
<dbReference type="EC" id="2.1.1.182" evidence="7"/>
<dbReference type="InterPro" id="IPR020598">
    <property type="entry name" value="rRNA_Ade_methylase_Trfase_N"/>
</dbReference>
<dbReference type="GO" id="GO:0003723">
    <property type="term" value="F:RNA binding"/>
    <property type="evidence" value="ECO:0007669"/>
    <property type="project" value="UniProtKB-UniRule"/>
</dbReference>
<reference evidence="10 11" key="1">
    <citation type="journal article" date="2016" name="Nat. Commun.">
        <title>Thousands of microbial genomes shed light on interconnected biogeochemical processes in an aquifer system.</title>
        <authorList>
            <person name="Anantharaman K."/>
            <person name="Brown C.T."/>
            <person name="Hug L.A."/>
            <person name="Sharon I."/>
            <person name="Castelle C.J."/>
            <person name="Probst A.J."/>
            <person name="Thomas B.C."/>
            <person name="Singh A."/>
            <person name="Wilkins M.J."/>
            <person name="Karaoz U."/>
            <person name="Brodie E.L."/>
            <person name="Williams K.H."/>
            <person name="Hubbard S.S."/>
            <person name="Banfield J.F."/>
        </authorList>
    </citation>
    <scope>NUCLEOTIDE SEQUENCE [LARGE SCALE GENOMIC DNA]</scope>
</reference>
<keyword evidence="2 7" id="KW-0698">rRNA processing</keyword>
<keyword evidence="6 7" id="KW-0694">RNA-binding</keyword>
<evidence type="ECO:0000256" key="6">
    <source>
        <dbReference type="ARBA" id="ARBA00022884"/>
    </source>
</evidence>
<dbReference type="SUPFAM" id="SSF53335">
    <property type="entry name" value="S-adenosyl-L-methionine-dependent methyltransferases"/>
    <property type="match status" value="1"/>
</dbReference>
<evidence type="ECO:0000313" key="11">
    <source>
        <dbReference type="Proteomes" id="UP000177376"/>
    </source>
</evidence>
<feature type="binding site" evidence="7 8">
    <location>
        <position position="73"/>
    </location>
    <ligand>
        <name>S-adenosyl-L-methionine</name>
        <dbReference type="ChEBI" id="CHEBI:59789"/>
    </ligand>
</feature>
<dbReference type="InterPro" id="IPR023165">
    <property type="entry name" value="rRNA_Ade_diMease-like_C"/>
</dbReference>
<keyword evidence="4 7" id="KW-0808">Transferase</keyword>
<dbReference type="FunFam" id="3.40.50.150:FF:000023">
    <property type="entry name" value="Ribosomal RNA small subunit methyltransferase A"/>
    <property type="match status" value="1"/>
</dbReference>
<evidence type="ECO:0000259" key="9">
    <source>
        <dbReference type="SMART" id="SM00650"/>
    </source>
</evidence>
<dbReference type="GO" id="GO:0005829">
    <property type="term" value="C:cytosol"/>
    <property type="evidence" value="ECO:0007669"/>
    <property type="project" value="TreeGrafter"/>
</dbReference>
<organism evidence="10 11">
    <name type="scientific">Candidatus Buchananbacteria bacterium RIFCSPLOWO2_01_FULL_39_33</name>
    <dbReference type="NCBI Taxonomy" id="1797543"/>
    <lineage>
        <taxon>Bacteria</taxon>
        <taxon>Candidatus Buchananiibacteriota</taxon>
    </lineage>
</organism>
<dbReference type="InterPro" id="IPR029063">
    <property type="entry name" value="SAM-dependent_MTases_sf"/>
</dbReference>
<feature type="binding site" evidence="7 8">
    <location>
        <position position="25"/>
    </location>
    <ligand>
        <name>S-adenosyl-L-methionine</name>
        <dbReference type="ChEBI" id="CHEBI:59789"/>
    </ligand>
</feature>
<comment type="function">
    <text evidence="7">Specifically dimethylates two adjacent adenosines (A1518 and A1519) in the loop of a conserved hairpin near the 3'-end of 16S rRNA in the 30S particle. May play a critical role in biogenesis of 30S subunits.</text>
</comment>
<dbReference type="InterPro" id="IPR020596">
    <property type="entry name" value="rRNA_Ade_Mease_Trfase_CS"/>
</dbReference>
<dbReference type="PANTHER" id="PTHR11727">
    <property type="entry name" value="DIMETHYLADENOSINE TRANSFERASE"/>
    <property type="match status" value="1"/>
</dbReference>
<accession>A0A1G1YHV8</accession>
<evidence type="ECO:0000256" key="3">
    <source>
        <dbReference type="ARBA" id="ARBA00022603"/>
    </source>
</evidence>
<protein>
    <recommendedName>
        <fullName evidence="7">Ribosomal RNA small subunit methyltransferase A</fullName>
        <ecNumber evidence="7">2.1.1.182</ecNumber>
    </recommendedName>
    <alternativeName>
        <fullName evidence="7">16S rRNA (adenine(1518)-N(6)/adenine(1519)-N(6))-dimethyltransferase</fullName>
    </alternativeName>
    <alternativeName>
        <fullName evidence="7">16S rRNA dimethyladenosine transferase</fullName>
    </alternativeName>
    <alternativeName>
        <fullName evidence="7">16S rRNA dimethylase</fullName>
    </alternativeName>
    <alternativeName>
        <fullName evidence="7">S-adenosylmethionine-6-N', N'-adenosyl(rRNA) dimethyltransferase</fullName>
    </alternativeName>
</protein>
<comment type="similarity">
    <text evidence="7">Belongs to the class I-like SAM-binding methyltransferase superfamily. rRNA adenine N(6)-methyltransferase family. RsmA subfamily.</text>
</comment>
<dbReference type="GO" id="GO:0052908">
    <property type="term" value="F:16S rRNA (adenine(1518)-N(6)/adenine(1519)-N(6))-dimethyltransferase activity"/>
    <property type="evidence" value="ECO:0007669"/>
    <property type="project" value="UniProtKB-EC"/>
</dbReference>
<evidence type="ECO:0000313" key="10">
    <source>
        <dbReference type="EMBL" id="OGY51844.1"/>
    </source>
</evidence>
<keyword evidence="5 7" id="KW-0949">S-adenosyl-L-methionine</keyword>
<evidence type="ECO:0000256" key="5">
    <source>
        <dbReference type="ARBA" id="ARBA00022691"/>
    </source>
</evidence>
<dbReference type="SMART" id="SM00650">
    <property type="entry name" value="rADc"/>
    <property type="match status" value="1"/>
</dbReference>
<feature type="binding site" evidence="7 8">
    <location>
        <position position="27"/>
    </location>
    <ligand>
        <name>S-adenosyl-L-methionine</name>
        <dbReference type="ChEBI" id="CHEBI:59789"/>
    </ligand>
</feature>
<keyword evidence="1 7" id="KW-0963">Cytoplasm</keyword>
<dbReference type="Gene3D" id="3.40.50.150">
    <property type="entry name" value="Vaccinia Virus protein VP39"/>
    <property type="match status" value="1"/>
</dbReference>
<sequence length="271" mass="30897">MLSLFDIRQICQEYSIVPQKSQGQNFLFDDNIVKKIITAANLNVQDTVLEIGPGLGVLTDYLINEAGQVIAVELDKKLLGFLEKRYQSVNNLKIIEGDILKLDINAFQLKPDYKIVANLPYNITSNFLRKFLAAPNPPSKMILMVQKEVAKRIVAKKGEMNLLAVAVQFYAEPQVLFEVSRQSFWPSPKVDSAVIKIKRKSQLFPVDQKLFFRLVKIGFSAKRKQLQNNLANGFHLEKNQAKDLIIKSGLAEKIRAQDLELKDWLRILEQL</sequence>
<evidence type="ECO:0000256" key="4">
    <source>
        <dbReference type="ARBA" id="ARBA00022679"/>
    </source>
</evidence>
<feature type="binding site" evidence="7 8">
    <location>
        <position position="52"/>
    </location>
    <ligand>
        <name>S-adenosyl-L-methionine</name>
        <dbReference type="ChEBI" id="CHEBI:59789"/>
    </ligand>
</feature>
<dbReference type="Pfam" id="PF00398">
    <property type="entry name" value="RrnaAD"/>
    <property type="match status" value="1"/>
</dbReference>
<name>A0A1G1YHV8_9BACT</name>
<comment type="subcellular location">
    <subcellularLocation>
        <location evidence="7">Cytoplasm</location>
    </subcellularLocation>
</comment>
<dbReference type="InterPro" id="IPR011530">
    <property type="entry name" value="rRNA_adenine_dimethylase"/>
</dbReference>